<dbReference type="PANTHER" id="PTHR21596">
    <property type="entry name" value="RIBONUCLEASE P SUBUNIT P38"/>
    <property type="match status" value="1"/>
</dbReference>
<dbReference type="STRING" id="15368.I1H4A9"/>
<dbReference type="OrthoDB" id="1892195at2759"/>
<feature type="domain" description="Factor of DNA methylation 1-5/IDN2" evidence="1">
    <location>
        <begin position="32"/>
        <end position="108"/>
    </location>
</feature>
<dbReference type="Gramene" id="KQK21168">
    <property type="protein sequence ID" value="KQK21168"/>
    <property type="gene ID" value="BRADI_1g59080v3"/>
</dbReference>
<dbReference type="InterPro" id="IPR005379">
    <property type="entry name" value="FDM1-5/IDN2_XH"/>
</dbReference>
<evidence type="ECO:0000313" key="2">
    <source>
        <dbReference type="EMBL" id="KQK21168.1"/>
    </source>
</evidence>
<proteinExistence type="predicted"/>
<dbReference type="InParanoid" id="I1H4A9"/>
<dbReference type="EnsemblPlants" id="KQK21168">
    <property type="protein sequence ID" value="KQK21168"/>
    <property type="gene ID" value="BRADI_1g59080v3"/>
</dbReference>
<dbReference type="PANTHER" id="PTHR21596:SF73">
    <property type="entry name" value="FACTOR OF DNA METHYLATION 1-5_IDN2 DOMAIN-CONTAINING PROTEIN"/>
    <property type="match status" value="1"/>
</dbReference>
<reference evidence="3" key="3">
    <citation type="submission" date="2018-08" db="UniProtKB">
        <authorList>
            <consortium name="EnsemblPlants"/>
        </authorList>
    </citation>
    <scope>IDENTIFICATION</scope>
    <source>
        <strain evidence="3">cv. Bd21</strain>
    </source>
</reference>
<accession>I1H4A9</accession>
<reference evidence="2 3" key="1">
    <citation type="journal article" date="2010" name="Nature">
        <title>Genome sequencing and analysis of the model grass Brachypodium distachyon.</title>
        <authorList>
            <consortium name="International Brachypodium Initiative"/>
        </authorList>
    </citation>
    <scope>NUCLEOTIDE SEQUENCE [LARGE SCALE GENOMIC DNA]</scope>
    <source>
        <strain evidence="2 3">Bd21</strain>
    </source>
</reference>
<name>I1H4A9_BRADI</name>
<dbReference type="HOGENOM" id="CLU_021775_6_0_1"/>
<dbReference type="Proteomes" id="UP000008810">
    <property type="component" value="Chromosome 1"/>
</dbReference>
<dbReference type="InterPro" id="IPR045177">
    <property type="entry name" value="FDM1-5/IDN2"/>
</dbReference>
<evidence type="ECO:0000259" key="1">
    <source>
        <dbReference type="Pfam" id="PF03469"/>
    </source>
</evidence>
<gene>
    <name evidence="2" type="ORF">BRADI_1g59080v3</name>
</gene>
<protein>
    <recommendedName>
        <fullName evidence="1">Factor of DNA methylation 1-5/IDN2 domain-containing protein</fullName>
    </recommendedName>
</protein>
<dbReference type="EMBL" id="CM000880">
    <property type="protein sequence ID" value="KQK21168.1"/>
    <property type="molecule type" value="Genomic_DNA"/>
</dbReference>
<dbReference type="OMA" id="FILKEWQ"/>
<dbReference type="Pfam" id="PF03469">
    <property type="entry name" value="XH"/>
    <property type="match status" value="1"/>
</dbReference>
<evidence type="ECO:0000313" key="3">
    <source>
        <dbReference type="EnsemblPlants" id="KQK21168"/>
    </source>
</evidence>
<reference evidence="2" key="2">
    <citation type="submission" date="2017-06" db="EMBL/GenBank/DDBJ databases">
        <title>WGS assembly of Brachypodium distachyon.</title>
        <authorList>
            <consortium name="The International Brachypodium Initiative"/>
            <person name="Lucas S."/>
            <person name="Harmon-Smith M."/>
            <person name="Lail K."/>
            <person name="Tice H."/>
            <person name="Grimwood J."/>
            <person name="Bruce D."/>
            <person name="Barry K."/>
            <person name="Shu S."/>
            <person name="Lindquist E."/>
            <person name="Wang M."/>
            <person name="Pitluck S."/>
            <person name="Vogel J.P."/>
            <person name="Garvin D.F."/>
            <person name="Mockler T.C."/>
            <person name="Schmutz J."/>
            <person name="Rokhsar D."/>
            <person name="Bevan M.W."/>
        </authorList>
    </citation>
    <scope>NUCLEOTIDE SEQUENCE</scope>
    <source>
        <strain evidence="2">Bd21</strain>
    </source>
</reference>
<keyword evidence="4" id="KW-1185">Reference proteome</keyword>
<dbReference type="AlphaFoldDB" id="I1H4A9"/>
<evidence type="ECO:0000313" key="4">
    <source>
        <dbReference type="Proteomes" id="UP000008810"/>
    </source>
</evidence>
<dbReference type="GO" id="GO:0080188">
    <property type="term" value="P:gene silencing by siRNA-directed DNA methylation"/>
    <property type="evidence" value="ECO:0007669"/>
    <property type="project" value="InterPro"/>
</dbReference>
<organism evidence="3">
    <name type="scientific">Brachypodium distachyon</name>
    <name type="common">Purple false brome</name>
    <name type="synonym">Trachynia distachya</name>
    <dbReference type="NCBI Taxonomy" id="15368"/>
    <lineage>
        <taxon>Eukaryota</taxon>
        <taxon>Viridiplantae</taxon>
        <taxon>Streptophyta</taxon>
        <taxon>Embryophyta</taxon>
        <taxon>Tracheophyta</taxon>
        <taxon>Spermatophyta</taxon>
        <taxon>Magnoliopsida</taxon>
        <taxon>Liliopsida</taxon>
        <taxon>Poales</taxon>
        <taxon>Poaceae</taxon>
        <taxon>BOP clade</taxon>
        <taxon>Pooideae</taxon>
        <taxon>Stipodae</taxon>
        <taxon>Brachypodieae</taxon>
        <taxon>Brachypodium</taxon>
    </lineage>
</organism>
<sequence>MVIHGETTRLTENVRSKLSTGSSCGGGEAPMRKQEILKEDDGKLQKLNEEHGEEIYSFVTKALLEMKEYNPSERYVVPELWNYTDNQKATVGEAIQFILKEWQTNKRKC</sequence>